<name>A0ABM1XKN3_AEDAL</name>
<organism evidence="2 3">
    <name type="scientific">Aedes albopictus</name>
    <name type="common">Asian tiger mosquito</name>
    <name type="synonym">Stegomyia albopicta</name>
    <dbReference type="NCBI Taxonomy" id="7160"/>
    <lineage>
        <taxon>Eukaryota</taxon>
        <taxon>Metazoa</taxon>
        <taxon>Ecdysozoa</taxon>
        <taxon>Arthropoda</taxon>
        <taxon>Hexapoda</taxon>
        <taxon>Insecta</taxon>
        <taxon>Pterygota</taxon>
        <taxon>Neoptera</taxon>
        <taxon>Endopterygota</taxon>
        <taxon>Diptera</taxon>
        <taxon>Nematocera</taxon>
        <taxon>Culicoidea</taxon>
        <taxon>Culicidae</taxon>
        <taxon>Culicinae</taxon>
        <taxon>Aedini</taxon>
        <taxon>Aedes</taxon>
        <taxon>Stegomyia</taxon>
    </lineage>
</organism>
<keyword evidence="3" id="KW-1185">Reference proteome</keyword>
<feature type="region of interest" description="Disordered" evidence="1">
    <location>
        <begin position="94"/>
        <end position="114"/>
    </location>
</feature>
<evidence type="ECO:0000256" key="1">
    <source>
        <dbReference type="SAM" id="MobiDB-lite"/>
    </source>
</evidence>
<sequence>MNSPDEIVQEEVVVETLGTDDLETLNLLKTFGLSDDTVGVFLDNGYTVDLLKIIERKEVEELIPQPFLAERTKCIYGINEWRKGLNLPPLSIDSSAESASASTPPPPPPAVADVTRGNCTATYLLQTSAKGRAIIEKYKTAKYLTRFDKRVITQIVVDGFKDRFSKLTSSELQNRAVELHSLFPSEPQETWYQPTWTTDNAGRKVRLRKLPKGTLRDRNINYKEERLAVQDASQVGAIDTERPGSSNDLTQADSTEYQCTKKWITHNQDDWEEVKIKWKQTTKIRLIELFGEEKRNTASILSEYPVLRHHQAYQLIQIDFQQRFPEKEKLLFDRWETFVGKVLPVLEAEVTDTAGKALLSCLKDDDISDDGRGLITIWLLHHIMPSPILRTPGKPRWKPSFVESRESVAILVKDLSELQTTLAKILKTTRERGVELAPFIVAHGEDPKNPSAFSVWNNVTSYKLPSFQKALDVCLKIYKSYGIAFPRQSLSVWHLLANLMFDFEVPREQINVVALCSSLRTSVQQPKQES</sequence>
<reference evidence="2" key="2">
    <citation type="submission" date="2025-05" db="UniProtKB">
        <authorList>
            <consortium name="EnsemblMetazoa"/>
        </authorList>
    </citation>
    <scope>IDENTIFICATION</scope>
    <source>
        <strain evidence="2">Foshan</strain>
    </source>
</reference>
<accession>A0ABM1XKN3</accession>
<protein>
    <submittedName>
        <fullName evidence="2">Uncharacterized protein</fullName>
    </submittedName>
</protein>
<evidence type="ECO:0000313" key="3">
    <source>
        <dbReference type="Proteomes" id="UP000069940"/>
    </source>
</evidence>
<proteinExistence type="predicted"/>
<dbReference type="EnsemblMetazoa" id="AALFPA23_000541.R336">
    <property type="protein sequence ID" value="AALFPA23_000541.P336"/>
    <property type="gene ID" value="AALFPA23_000541"/>
</dbReference>
<dbReference type="GeneID" id="134292141"/>
<reference evidence="3" key="1">
    <citation type="journal article" date="2015" name="Proc. Natl. Acad. Sci. U.S.A.">
        <title>Genome sequence of the Asian Tiger mosquito, Aedes albopictus, reveals insights into its biology, genetics, and evolution.</title>
        <authorList>
            <person name="Chen X.G."/>
            <person name="Jiang X."/>
            <person name="Gu J."/>
            <person name="Xu M."/>
            <person name="Wu Y."/>
            <person name="Deng Y."/>
            <person name="Zhang C."/>
            <person name="Bonizzoni M."/>
            <person name="Dermauw W."/>
            <person name="Vontas J."/>
            <person name="Armbruster P."/>
            <person name="Huang X."/>
            <person name="Yang Y."/>
            <person name="Zhang H."/>
            <person name="He W."/>
            <person name="Peng H."/>
            <person name="Liu Y."/>
            <person name="Wu K."/>
            <person name="Chen J."/>
            <person name="Lirakis M."/>
            <person name="Topalis P."/>
            <person name="Van Leeuwen T."/>
            <person name="Hall A.B."/>
            <person name="Jiang X."/>
            <person name="Thorpe C."/>
            <person name="Mueller R.L."/>
            <person name="Sun C."/>
            <person name="Waterhouse R.M."/>
            <person name="Yan G."/>
            <person name="Tu Z.J."/>
            <person name="Fang X."/>
            <person name="James A.A."/>
        </authorList>
    </citation>
    <scope>NUCLEOTIDE SEQUENCE [LARGE SCALE GENOMIC DNA]</scope>
    <source>
        <strain evidence="3">Foshan</strain>
    </source>
</reference>
<dbReference type="Proteomes" id="UP000069940">
    <property type="component" value="Unassembled WGS sequence"/>
</dbReference>
<dbReference type="RefSeq" id="XP_062716919.1">
    <property type="nucleotide sequence ID" value="XM_062860935.1"/>
</dbReference>
<evidence type="ECO:0000313" key="2">
    <source>
        <dbReference type="EnsemblMetazoa" id="AALFPA23_000541.P336"/>
    </source>
</evidence>